<sequence length="457" mass="48521">MTSISPRKPFLSMVAICLILAYSSKPAFAFGSHKMITALSEATTSSISTSIGMINSDDAVAVPSSFLNPIIASVKPSKTVEIFSLVKEMEAAGEIVTSLCVGEPDFLPPQAVLDATIAAVIAGDTKYTAVTGTADLRNAIAADLKRRKGVEYNPANEIVVGNGAKQCVYQGVLATCGKGDKVLVPAPYWPSYPEMVSLCGATSVIVETKADDGYLVTPEVLRSSLEENPEIKLIILCNPSNPTGGVYQLEKLQALANVLKDFPKVLVLADEIYERLVYEGDCPAFASVDGMFSRTMTVNGFSKAYAMTGMRLGYVAAPQPLARAITTIQSQLTSCAGSLSQAAGVAALTLVTDEELDANVEIMREKRDYVLDELSKIPGVSISMPPNGAFYVLPDVSAYFDGDDTKLCLELLKAKKMAIVPGSSFGAPGTIRLSYATSIEELGIAMTKLKEFLADNA</sequence>
<dbReference type="Gene3D" id="3.90.1150.10">
    <property type="entry name" value="Aspartate Aminotransferase, domain 1"/>
    <property type="match status" value="1"/>
</dbReference>
<dbReference type="OrthoDB" id="2414662at2759"/>
<keyword evidence="4 8" id="KW-0808">Transferase</keyword>
<dbReference type="Pfam" id="PF00155">
    <property type="entry name" value="Aminotran_1_2"/>
    <property type="match status" value="1"/>
</dbReference>
<reference evidence="8 9" key="1">
    <citation type="submission" date="2016-09" db="EMBL/GenBank/DDBJ databases">
        <title>Extensive genetic diversity and differential bi-allelic expression allows diatom success in the polar Southern Ocean.</title>
        <authorList>
            <consortium name="DOE Joint Genome Institute"/>
            <person name="Mock T."/>
            <person name="Otillar R.P."/>
            <person name="Strauss J."/>
            <person name="Dupont C."/>
            <person name="Frickenhaus S."/>
            <person name="Maumus F."/>
            <person name="Mcmullan M."/>
            <person name="Sanges R."/>
            <person name="Schmutz J."/>
            <person name="Toseland A."/>
            <person name="Valas R."/>
            <person name="Veluchamy A."/>
            <person name="Ward B.J."/>
            <person name="Allen A."/>
            <person name="Barry K."/>
            <person name="Falciatore A."/>
            <person name="Ferrante M."/>
            <person name="Fortunato A.E."/>
            <person name="Gloeckner G."/>
            <person name="Gruber A."/>
            <person name="Hipkin R."/>
            <person name="Janech M."/>
            <person name="Kroth P."/>
            <person name="Leese F."/>
            <person name="Lindquist E."/>
            <person name="Lyon B.R."/>
            <person name="Martin J."/>
            <person name="Mayer C."/>
            <person name="Parker M."/>
            <person name="Quesneville H."/>
            <person name="Raymond J."/>
            <person name="Uhlig C."/>
            <person name="Valentin K.U."/>
            <person name="Worden A.Z."/>
            <person name="Armbrust E.V."/>
            <person name="Bowler C."/>
            <person name="Green B."/>
            <person name="Moulton V."/>
            <person name="Van Oosterhout C."/>
            <person name="Grigoriev I."/>
        </authorList>
    </citation>
    <scope>NUCLEOTIDE SEQUENCE [LARGE SCALE GENOMIC DNA]</scope>
    <source>
        <strain evidence="8 9">CCMP1102</strain>
    </source>
</reference>
<dbReference type="PANTHER" id="PTHR46383:SF1">
    <property type="entry name" value="ASPARTATE AMINOTRANSFERASE"/>
    <property type="match status" value="1"/>
</dbReference>
<evidence type="ECO:0000256" key="1">
    <source>
        <dbReference type="ARBA" id="ARBA00001933"/>
    </source>
</evidence>
<proteinExistence type="inferred from homology"/>
<dbReference type="EMBL" id="KV784358">
    <property type="protein sequence ID" value="OEU17070.1"/>
    <property type="molecule type" value="Genomic_DNA"/>
</dbReference>
<dbReference type="GO" id="GO:0006520">
    <property type="term" value="P:amino acid metabolic process"/>
    <property type="evidence" value="ECO:0007669"/>
    <property type="project" value="InterPro"/>
</dbReference>
<feature type="chain" id="PRO_5009193044" evidence="6">
    <location>
        <begin position="30"/>
        <end position="457"/>
    </location>
</feature>
<dbReference type="GO" id="GO:0033853">
    <property type="term" value="F:aspartate-prephenate aminotransferase activity"/>
    <property type="evidence" value="ECO:0007669"/>
    <property type="project" value="UniProtKB-ARBA"/>
</dbReference>
<dbReference type="InterPro" id="IPR004839">
    <property type="entry name" value="Aminotransferase_I/II_large"/>
</dbReference>
<evidence type="ECO:0000259" key="7">
    <source>
        <dbReference type="Pfam" id="PF00155"/>
    </source>
</evidence>
<evidence type="ECO:0000313" key="8">
    <source>
        <dbReference type="EMBL" id="OEU17070.1"/>
    </source>
</evidence>
<dbReference type="InterPro" id="IPR050596">
    <property type="entry name" value="AspAT/PAT-like"/>
</dbReference>
<keyword evidence="9" id="KW-1185">Reference proteome</keyword>
<comment type="similarity">
    <text evidence="2">Belongs to the class-I pyridoxal-phosphate-dependent aminotransferase family.</text>
</comment>
<feature type="signal peptide" evidence="6">
    <location>
        <begin position="1"/>
        <end position="29"/>
    </location>
</feature>
<evidence type="ECO:0000256" key="2">
    <source>
        <dbReference type="ARBA" id="ARBA00007441"/>
    </source>
</evidence>
<organism evidence="8 9">
    <name type="scientific">Fragilariopsis cylindrus CCMP1102</name>
    <dbReference type="NCBI Taxonomy" id="635003"/>
    <lineage>
        <taxon>Eukaryota</taxon>
        <taxon>Sar</taxon>
        <taxon>Stramenopiles</taxon>
        <taxon>Ochrophyta</taxon>
        <taxon>Bacillariophyta</taxon>
        <taxon>Bacillariophyceae</taxon>
        <taxon>Bacillariophycidae</taxon>
        <taxon>Bacillariales</taxon>
        <taxon>Bacillariaceae</taxon>
        <taxon>Fragilariopsis</taxon>
    </lineage>
</organism>
<evidence type="ECO:0000256" key="4">
    <source>
        <dbReference type="ARBA" id="ARBA00022679"/>
    </source>
</evidence>
<dbReference type="Proteomes" id="UP000095751">
    <property type="component" value="Unassembled WGS sequence"/>
</dbReference>
<dbReference type="InterPro" id="IPR004838">
    <property type="entry name" value="NHTrfase_class1_PyrdxlP-BS"/>
</dbReference>
<dbReference type="PANTHER" id="PTHR46383">
    <property type="entry name" value="ASPARTATE AMINOTRANSFERASE"/>
    <property type="match status" value="1"/>
</dbReference>
<gene>
    <name evidence="8" type="primary">PAT</name>
    <name evidence="8" type="ORF">FRACYDRAFT_238714</name>
</gene>
<dbReference type="CDD" id="cd00609">
    <property type="entry name" value="AAT_like"/>
    <property type="match status" value="1"/>
</dbReference>
<evidence type="ECO:0000256" key="6">
    <source>
        <dbReference type="SAM" id="SignalP"/>
    </source>
</evidence>
<name>A0A1E7FFX3_9STRA</name>
<dbReference type="InterPro" id="IPR015422">
    <property type="entry name" value="PyrdxlP-dep_Trfase_small"/>
</dbReference>
<dbReference type="GO" id="GO:0033854">
    <property type="term" value="F:glutamate-prephenate aminotransferase activity"/>
    <property type="evidence" value="ECO:0007669"/>
    <property type="project" value="UniProtKB-ARBA"/>
</dbReference>
<dbReference type="FunFam" id="3.40.640.10:FF:000033">
    <property type="entry name" value="Aspartate aminotransferase"/>
    <property type="match status" value="1"/>
</dbReference>
<dbReference type="KEGG" id="fcy:FRACYDRAFT_238714"/>
<accession>A0A1E7FFX3</accession>
<dbReference type="InterPro" id="IPR015421">
    <property type="entry name" value="PyrdxlP-dep_Trfase_major"/>
</dbReference>
<evidence type="ECO:0000256" key="3">
    <source>
        <dbReference type="ARBA" id="ARBA00022576"/>
    </source>
</evidence>
<keyword evidence="3 8" id="KW-0032">Aminotransferase</keyword>
<feature type="domain" description="Aminotransferase class I/classII large" evidence="7">
    <location>
        <begin position="95"/>
        <end position="448"/>
    </location>
</feature>
<dbReference type="InterPro" id="IPR015424">
    <property type="entry name" value="PyrdxlP-dep_Trfase"/>
</dbReference>
<dbReference type="GO" id="GO:0030170">
    <property type="term" value="F:pyridoxal phosphate binding"/>
    <property type="evidence" value="ECO:0007669"/>
    <property type="project" value="InterPro"/>
</dbReference>
<dbReference type="InParanoid" id="A0A1E7FFX3"/>
<comment type="cofactor">
    <cofactor evidence="1">
        <name>pyridoxal 5'-phosphate</name>
        <dbReference type="ChEBI" id="CHEBI:597326"/>
    </cofactor>
</comment>
<keyword evidence="6" id="KW-0732">Signal</keyword>
<dbReference type="PROSITE" id="PS00105">
    <property type="entry name" value="AA_TRANSFER_CLASS_1"/>
    <property type="match status" value="1"/>
</dbReference>
<dbReference type="SUPFAM" id="SSF53383">
    <property type="entry name" value="PLP-dependent transferases"/>
    <property type="match status" value="1"/>
</dbReference>
<dbReference type="AlphaFoldDB" id="A0A1E7FFX3"/>
<evidence type="ECO:0000256" key="5">
    <source>
        <dbReference type="ARBA" id="ARBA00022898"/>
    </source>
</evidence>
<dbReference type="Gene3D" id="3.40.640.10">
    <property type="entry name" value="Type I PLP-dependent aspartate aminotransferase-like (Major domain)"/>
    <property type="match status" value="1"/>
</dbReference>
<protein>
    <submittedName>
        <fullName evidence="8">Aspartate-prephenate aminotransferase</fullName>
    </submittedName>
</protein>
<evidence type="ECO:0000313" key="9">
    <source>
        <dbReference type="Proteomes" id="UP000095751"/>
    </source>
</evidence>
<keyword evidence="5" id="KW-0663">Pyridoxal phosphate</keyword>